<keyword evidence="5" id="KW-0411">Iron-sulfur</keyword>
<dbReference type="GO" id="GO:0005763">
    <property type="term" value="C:mitochondrial small ribosomal subunit"/>
    <property type="evidence" value="ECO:0007669"/>
    <property type="project" value="TreeGrafter"/>
</dbReference>
<evidence type="ECO:0000256" key="3">
    <source>
        <dbReference type="ARBA" id="ARBA00022946"/>
    </source>
</evidence>
<evidence type="ECO:0000313" key="9">
    <source>
        <dbReference type="EMBL" id="CAK5280377.1"/>
    </source>
</evidence>
<proteinExistence type="predicted"/>
<dbReference type="PANTHER" id="PTHR13184">
    <property type="entry name" value="37S RIBOSOMAL PROTEIN S22"/>
    <property type="match status" value="1"/>
</dbReference>
<evidence type="ECO:0000256" key="2">
    <source>
        <dbReference type="ARBA" id="ARBA00022723"/>
    </source>
</evidence>
<dbReference type="Pfam" id="PF09243">
    <property type="entry name" value="Rsm22"/>
    <property type="match status" value="2"/>
</dbReference>
<evidence type="ECO:0000313" key="10">
    <source>
        <dbReference type="Proteomes" id="UP001295794"/>
    </source>
</evidence>
<keyword evidence="3" id="KW-0809">Transit peptide</keyword>
<sequence length="647" mass="72092">MFLGTRLTSSVLRRASASSSFSSSSKCASQLKNRVDLDPSLAQLMRDVDMSLGQKKRARTAAAPTTRELEEVENIELLDAVTGPPADLLDFEPFEDDAKLARKSPAAAFGSENIGMVVLPLELTNTINALIAETDKRQLHNDAQRLFNQGDNSDGDDHWNAEHDTRYRTKAQAREHSERDGSAFASVALPAHFSAITAVLDHVKKRLEPEWRVERILDWGSGAGSALWGSAYSFQEPNAGGITEVTDRTLSNTSLRQYIGIDKREGLVTVSRRLLKNVDTGAMRVSWRKSLADHDTVPRSEGHYTVAISAFMLTSLTTHVARKQMIKEMWASGAHVMIVIDHSTKGGFESVAAAREFFLSAGRKEMKDPEASEWEEDVRGSHVVAPCPHDGACPLYYPGDIKLVCGFSQRLQRPEFVRKTKHSGQGHEDMPYSYVVIRRGTRPPKPETSVGRIGTVGKASIERELAREPVKEIFLDSEHDTMQPLFEAAEENETEIEQPINRQAMNAALRAEAFHWPRLVFPPLKKSGHIILDGCTPEGKIMRMTIPKSQGKQPFYDARKSGWGDIFPHPPKNPPQIRVQFERVKGKEVPVKHSDIGKRGNKNQATDADYGKIAIDLKAERKAEKRRRMDLKRQYQSPGISDDNGSA</sequence>
<keyword evidence="6" id="KW-0496">Mitochondrion</keyword>
<dbReference type="GO" id="GO:0008168">
    <property type="term" value="F:methyltransferase activity"/>
    <property type="evidence" value="ECO:0007669"/>
    <property type="project" value="InterPro"/>
</dbReference>
<reference evidence="9" key="1">
    <citation type="submission" date="2023-11" db="EMBL/GenBank/DDBJ databases">
        <authorList>
            <person name="De Vega J J."/>
            <person name="De Vega J J."/>
        </authorList>
    </citation>
    <scope>NUCLEOTIDE SEQUENCE</scope>
</reference>
<keyword evidence="10" id="KW-1185">Reference proteome</keyword>
<evidence type="ECO:0000256" key="6">
    <source>
        <dbReference type="ARBA" id="ARBA00023128"/>
    </source>
</evidence>
<evidence type="ECO:0000256" key="8">
    <source>
        <dbReference type="SAM" id="MobiDB-lite"/>
    </source>
</evidence>
<comment type="subcellular location">
    <subcellularLocation>
        <location evidence="1">Mitochondrion</location>
    </subcellularLocation>
</comment>
<protein>
    <recommendedName>
        <fullName evidence="11">Rsm22-domain-containing protein</fullName>
    </recommendedName>
</protein>
<accession>A0AAD2Q6T9</accession>
<keyword evidence="4" id="KW-0408">Iron</keyword>
<name>A0AAD2Q6T9_9AGAR</name>
<feature type="region of interest" description="Disordered" evidence="8">
    <location>
        <begin position="621"/>
        <end position="647"/>
    </location>
</feature>
<organism evidence="9 10">
    <name type="scientific">Mycena citricolor</name>
    <dbReference type="NCBI Taxonomy" id="2018698"/>
    <lineage>
        <taxon>Eukaryota</taxon>
        <taxon>Fungi</taxon>
        <taxon>Dikarya</taxon>
        <taxon>Basidiomycota</taxon>
        <taxon>Agaricomycotina</taxon>
        <taxon>Agaricomycetes</taxon>
        <taxon>Agaricomycetidae</taxon>
        <taxon>Agaricales</taxon>
        <taxon>Marasmiineae</taxon>
        <taxon>Mycenaceae</taxon>
        <taxon>Mycena</taxon>
    </lineage>
</organism>
<dbReference type="GO" id="GO:0046872">
    <property type="term" value="F:metal ion binding"/>
    <property type="evidence" value="ECO:0007669"/>
    <property type="project" value="UniProtKB-KW"/>
</dbReference>
<evidence type="ECO:0000256" key="5">
    <source>
        <dbReference type="ARBA" id="ARBA00023014"/>
    </source>
</evidence>
<evidence type="ECO:0000256" key="1">
    <source>
        <dbReference type="ARBA" id="ARBA00004173"/>
    </source>
</evidence>
<feature type="compositionally biased region" description="Polar residues" evidence="8">
    <location>
        <begin position="634"/>
        <end position="647"/>
    </location>
</feature>
<dbReference type="EMBL" id="CAVNYO010000440">
    <property type="protein sequence ID" value="CAK5280377.1"/>
    <property type="molecule type" value="Genomic_DNA"/>
</dbReference>
<evidence type="ECO:0008006" key="11">
    <source>
        <dbReference type="Google" id="ProtNLM"/>
    </source>
</evidence>
<dbReference type="GO" id="GO:0003735">
    <property type="term" value="F:structural constituent of ribosome"/>
    <property type="evidence" value="ECO:0007669"/>
    <property type="project" value="TreeGrafter"/>
</dbReference>
<evidence type="ECO:0000256" key="7">
    <source>
        <dbReference type="ARBA" id="ARBA00045681"/>
    </source>
</evidence>
<dbReference type="GO" id="GO:0006412">
    <property type="term" value="P:translation"/>
    <property type="evidence" value="ECO:0007669"/>
    <property type="project" value="InterPro"/>
</dbReference>
<keyword evidence="2" id="KW-0479">Metal-binding</keyword>
<dbReference type="PANTHER" id="PTHR13184:SF5">
    <property type="entry name" value="METHYLTRANSFERASE-LIKE PROTEIN 17, MITOCHONDRIAL"/>
    <property type="match status" value="1"/>
</dbReference>
<dbReference type="GO" id="GO:0051536">
    <property type="term" value="F:iron-sulfur cluster binding"/>
    <property type="evidence" value="ECO:0007669"/>
    <property type="project" value="UniProtKB-KW"/>
</dbReference>
<comment type="caution">
    <text evidence="9">The sequence shown here is derived from an EMBL/GenBank/DDBJ whole genome shotgun (WGS) entry which is preliminary data.</text>
</comment>
<dbReference type="InterPro" id="IPR015324">
    <property type="entry name" value="Ribosomal_Rsm22-like"/>
</dbReference>
<dbReference type="AlphaFoldDB" id="A0AAD2Q6T9"/>
<dbReference type="Proteomes" id="UP001295794">
    <property type="component" value="Unassembled WGS sequence"/>
</dbReference>
<dbReference type="InterPro" id="IPR052571">
    <property type="entry name" value="Mt_RNA_Methyltransferase"/>
</dbReference>
<comment type="function">
    <text evidence="7">Mitochondrial ribosome (mitoribosome) assembly factor. Binds at the interface of the head and body domains of the mitochondrial small ribosomal subunit (mt-SSU), occluding the mRNA channel and preventing compaction of the head domain towards the body. Probable inactive methyltransferase: retains the characteristic folding and ability to bind S-adenosyl-L-methionine, but it probably lost its methyltransferase activity.</text>
</comment>
<evidence type="ECO:0000256" key="4">
    <source>
        <dbReference type="ARBA" id="ARBA00023004"/>
    </source>
</evidence>
<gene>
    <name evidence="9" type="ORF">MYCIT1_LOCUS30868</name>
</gene>